<dbReference type="InterPro" id="IPR000525">
    <property type="entry name" value="Initiator_Rep_WH1"/>
</dbReference>
<accession>A0ABX1CVZ6</accession>
<sequence>MRVAHALASKQTAEFAKPGKLVEVRFVKGQSLSLTASRLLALMILTAGGDAWRDVPHRMRKADIRRGHKGNERISDMLEELHRTLFAEDDRSWRGRKATRRFSLIQMSKEEAEDEDGGESGWIEWEFTPDARKLIQESETYAVLNRQAVLGFRSSYALKLYEIGALRIHRRQPTWRCDITALRAALGIAPDVYKDFAQLRRKVLQTAKSEIDQLAHFRVEWKETRQGRAVAEVEFRFEAKDAPAQIGTVDELERHSAGRRARREGTVESVRTDGELAGEKQKVRLPVVVTSKEAVDEAKAVGEASSAERASAVSDIVRQAAGRMRSADAERPRVKFASFPSGSLRWSGAEEFLSIGRSHGGGWDVDLIAEAYRGHMGDRLVKLSGVKLQRSWQGFCESYVTRKGRPS</sequence>
<dbReference type="InterPro" id="IPR036388">
    <property type="entry name" value="WH-like_DNA-bd_sf"/>
</dbReference>
<dbReference type="Pfam" id="PF01051">
    <property type="entry name" value="Rep3_N"/>
    <property type="match status" value="1"/>
</dbReference>
<comment type="similarity">
    <text evidence="1">Belongs to the initiator RepB protein family.</text>
</comment>
<name>A0ABX1CVZ6_9SPHN</name>
<gene>
    <name evidence="3" type="ORF">HBH26_19600</name>
</gene>
<organism evidence="3 4">
    <name type="scientific">Sphingomonas corticis</name>
    <dbReference type="NCBI Taxonomy" id="2722791"/>
    <lineage>
        <taxon>Bacteria</taxon>
        <taxon>Pseudomonadati</taxon>
        <taxon>Pseudomonadota</taxon>
        <taxon>Alphaproteobacteria</taxon>
        <taxon>Sphingomonadales</taxon>
        <taxon>Sphingomonadaceae</taxon>
        <taxon>Sphingomonas</taxon>
    </lineage>
</organism>
<evidence type="ECO:0000313" key="4">
    <source>
        <dbReference type="Proteomes" id="UP000732399"/>
    </source>
</evidence>
<protein>
    <submittedName>
        <fullName evidence="3">Replication initiation protein</fullName>
    </submittedName>
</protein>
<dbReference type="Pfam" id="PF21205">
    <property type="entry name" value="Rep3_C"/>
    <property type="match status" value="1"/>
</dbReference>
<keyword evidence="4" id="KW-1185">Reference proteome</keyword>
<proteinExistence type="inferred from homology"/>
<evidence type="ECO:0000259" key="2">
    <source>
        <dbReference type="Pfam" id="PF01051"/>
    </source>
</evidence>
<dbReference type="Proteomes" id="UP000732399">
    <property type="component" value="Unassembled WGS sequence"/>
</dbReference>
<dbReference type="Gene3D" id="1.10.10.10">
    <property type="entry name" value="Winged helix-like DNA-binding domain superfamily/Winged helix DNA-binding domain"/>
    <property type="match status" value="1"/>
</dbReference>
<dbReference type="SUPFAM" id="SSF46785">
    <property type="entry name" value="Winged helix' DNA-binding domain"/>
    <property type="match status" value="1"/>
</dbReference>
<evidence type="ECO:0000313" key="3">
    <source>
        <dbReference type="EMBL" id="NJR80778.1"/>
    </source>
</evidence>
<evidence type="ECO:0000256" key="1">
    <source>
        <dbReference type="ARBA" id="ARBA00038283"/>
    </source>
</evidence>
<reference evidence="3 4" key="1">
    <citation type="submission" date="2020-03" db="EMBL/GenBank/DDBJ databases">
        <authorList>
            <person name="Wang L."/>
            <person name="He N."/>
            <person name="Li Y."/>
            <person name="Fang Y."/>
            <person name="Zhang F."/>
        </authorList>
    </citation>
    <scope>NUCLEOTIDE SEQUENCE [LARGE SCALE GENOMIC DNA]</scope>
    <source>
        <strain evidence="3 4">36D10-4-7</strain>
    </source>
</reference>
<dbReference type="InterPro" id="IPR036390">
    <property type="entry name" value="WH_DNA-bd_sf"/>
</dbReference>
<dbReference type="RefSeq" id="WP_168136289.1">
    <property type="nucleotide sequence ID" value="NZ_JAAVJH010000031.1"/>
</dbReference>
<dbReference type="EMBL" id="JAAVJH010000031">
    <property type="protein sequence ID" value="NJR80778.1"/>
    <property type="molecule type" value="Genomic_DNA"/>
</dbReference>
<feature type="domain" description="Initiator Rep protein WH1" evidence="2">
    <location>
        <begin position="30"/>
        <end position="163"/>
    </location>
</feature>
<comment type="caution">
    <text evidence="3">The sequence shown here is derived from an EMBL/GenBank/DDBJ whole genome shotgun (WGS) entry which is preliminary data.</text>
</comment>